<dbReference type="Proteomes" id="UP000053820">
    <property type="component" value="Unassembled WGS sequence"/>
</dbReference>
<protein>
    <recommendedName>
        <fullName evidence="3">Condensation domain-containing protein</fullName>
    </recommendedName>
</protein>
<dbReference type="HOGENOM" id="CLU_526946_0_0_1"/>
<keyword evidence="2" id="KW-1185">Reference proteome</keyword>
<proteinExistence type="predicted"/>
<gene>
    <name evidence="1" type="ORF">HYDPIDRAFT_92981</name>
</gene>
<organism evidence="1 2">
    <name type="scientific">Hydnomerulius pinastri MD-312</name>
    <dbReference type="NCBI Taxonomy" id="994086"/>
    <lineage>
        <taxon>Eukaryota</taxon>
        <taxon>Fungi</taxon>
        <taxon>Dikarya</taxon>
        <taxon>Basidiomycota</taxon>
        <taxon>Agaricomycotina</taxon>
        <taxon>Agaricomycetes</taxon>
        <taxon>Agaricomycetidae</taxon>
        <taxon>Boletales</taxon>
        <taxon>Boletales incertae sedis</taxon>
        <taxon>Leucogyrophana</taxon>
    </lineage>
</organism>
<sequence>MWRAAPESRLNHPVFVRPLGLTELAFYWTATRRGSSDIYTSLEVGATDNSLPSDAKFTETWCSIRRRFPLLAAQVRVVDRKECFVVQESYLSHVRAGEVTFVTIASSEVQSFIHDLLDGSRPLSDELLARVYIIRHPDCSNKLHILFVAAHMITDHKSSVALARVFLDVLSSGCDLPHLPLADRLAMVPAREVLWPRNGMTAARRHWRKAIGFAIFSVRLSKFRGGNSFPRKEPAAPVRSRMLATAIPPDISKTIRATCRAQGITFGNAFSILTHIAMSRVRHRLYLRGLISEEEWRYCRTQPTYINSPLDLRSYLDPVWYRNGGGGELLLSSSSLRFSLPFMPISPQTPLNGSEPPPFRDMLSLARFHLRCKVMQSQAQKLFRHPLFLETTIGSSLALLEQAKSAAGRDAESGQELGCRAYSSSGGPVVAAYIVTNLGVVSFPTPSTPTPTPTRIGHRPSSAYCLHVNDRQTYLQCRPGELYIASSIFQEQLTMSVRFDTTAYDGEMVREWLEEVKAACIWYLGCAHSEALPTPQSRL</sequence>
<dbReference type="Gene3D" id="3.30.559.10">
    <property type="entry name" value="Chloramphenicol acetyltransferase-like domain"/>
    <property type="match status" value="1"/>
</dbReference>
<reference evidence="1 2" key="1">
    <citation type="submission" date="2014-04" db="EMBL/GenBank/DDBJ databases">
        <title>Evolutionary Origins and Diversification of the Mycorrhizal Mutualists.</title>
        <authorList>
            <consortium name="DOE Joint Genome Institute"/>
            <consortium name="Mycorrhizal Genomics Consortium"/>
            <person name="Kohler A."/>
            <person name="Kuo A."/>
            <person name="Nagy L.G."/>
            <person name="Floudas D."/>
            <person name="Copeland A."/>
            <person name="Barry K.W."/>
            <person name="Cichocki N."/>
            <person name="Veneault-Fourrey C."/>
            <person name="LaButti K."/>
            <person name="Lindquist E.A."/>
            <person name="Lipzen A."/>
            <person name="Lundell T."/>
            <person name="Morin E."/>
            <person name="Murat C."/>
            <person name="Riley R."/>
            <person name="Ohm R."/>
            <person name="Sun H."/>
            <person name="Tunlid A."/>
            <person name="Henrissat B."/>
            <person name="Grigoriev I.V."/>
            <person name="Hibbett D.S."/>
            <person name="Martin F."/>
        </authorList>
    </citation>
    <scope>NUCLEOTIDE SEQUENCE [LARGE SCALE GENOMIC DNA]</scope>
    <source>
        <strain evidence="1 2">MD-312</strain>
    </source>
</reference>
<dbReference type="InterPro" id="IPR023213">
    <property type="entry name" value="CAT-like_dom_sf"/>
</dbReference>
<dbReference type="AlphaFoldDB" id="A0A0C9WE77"/>
<evidence type="ECO:0000313" key="1">
    <source>
        <dbReference type="EMBL" id="KIJ63122.1"/>
    </source>
</evidence>
<evidence type="ECO:0000313" key="2">
    <source>
        <dbReference type="Proteomes" id="UP000053820"/>
    </source>
</evidence>
<accession>A0A0C9WE77</accession>
<name>A0A0C9WE77_9AGAM</name>
<dbReference type="EMBL" id="KN839852">
    <property type="protein sequence ID" value="KIJ63122.1"/>
    <property type="molecule type" value="Genomic_DNA"/>
</dbReference>
<dbReference type="SUPFAM" id="SSF52777">
    <property type="entry name" value="CoA-dependent acyltransferases"/>
    <property type="match status" value="1"/>
</dbReference>
<evidence type="ECO:0008006" key="3">
    <source>
        <dbReference type="Google" id="ProtNLM"/>
    </source>
</evidence>
<dbReference type="OrthoDB" id="3264185at2759"/>